<feature type="domain" description="Glutamine amidotransferase" evidence="1">
    <location>
        <begin position="50"/>
        <end position="178"/>
    </location>
</feature>
<dbReference type="EMBL" id="JBHSKD010000018">
    <property type="protein sequence ID" value="MFC5177978.1"/>
    <property type="molecule type" value="Genomic_DNA"/>
</dbReference>
<dbReference type="InterPro" id="IPR029062">
    <property type="entry name" value="Class_I_gatase-like"/>
</dbReference>
<reference evidence="3" key="1">
    <citation type="journal article" date="2019" name="Int. J. Syst. Evol. Microbiol.">
        <title>The Global Catalogue of Microorganisms (GCM) 10K type strain sequencing project: providing services to taxonomists for standard genome sequencing and annotation.</title>
        <authorList>
            <consortium name="The Broad Institute Genomics Platform"/>
            <consortium name="The Broad Institute Genome Sequencing Center for Infectious Disease"/>
            <person name="Wu L."/>
            <person name="Ma J."/>
        </authorList>
    </citation>
    <scope>NUCLEOTIDE SEQUENCE [LARGE SCALE GENOMIC DNA]</scope>
    <source>
        <strain evidence="3">DFY41</strain>
    </source>
</reference>
<dbReference type="Proteomes" id="UP001596087">
    <property type="component" value="Unassembled WGS sequence"/>
</dbReference>
<dbReference type="CDD" id="cd01741">
    <property type="entry name" value="GATase1_1"/>
    <property type="match status" value="1"/>
</dbReference>
<protein>
    <submittedName>
        <fullName evidence="2">Type 1 glutamine amidotransferase</fullName>
    </submittedName>
</protein>
<keyword evidence="3" id="KW-1185">Reference proteome</keyword>
<evidence type="ECO:0000259" key="1">
    <source>
        <dbReference type="Pfam" id="PF00117"/>
    </source>
</evidence>
<dbReference type="Pfam" id="PF00117">
    <property type="entry name" value="GATase"/>
    <property type="match status" value="1"/>
</dbReference>
<dbReference type="InterPro" id="IPR044992">
    <property type="entry name" value="ChyE-like"/>
</dbReference>
<sequence>MRALVIQHDHVSPPGAVGRRLEECGVEIVFHEVVPEARHFTPDVRTVFPDVAGFDLVVAMGAPWSVYDEERIGSWVSDELDLLRHADASGVPVLGICFGGQLVAAAHGGAVVPAERAEIGWAPVRTDDPSLVGEGPWFQWHMDRWDLPGGAREIARNDASSQAFVLRRNLAVQFHPELDAAMLDLWLTNGGAQVARAHGRDPDELLAETVEREQAGRTRAAALVDGFLDRVSELTGH</sequence>
<dbReference type="InterPro" id="IPR017926">
    <property type="entry name" value="GATASE"/>
</dbReference>
<comment type="caution">
    <text evidence="2">The sequence shown here is derived from an EMBL/GenBank/DDBJ whole genome shotgun (WGS) entry which is preliminary data.</text>
</comment>
<organism evidence="2 3">
    <name type="scientific">Nocardioides taihuensis</name>
    <dbReference type="NCBI Taxonomy" id="1835606"/>
    <lineage>
        <taxon>Bacteria</taxon>
        <taxon>Bacillati</taxon>
        <taxon>Actinomycetota</taxon>
        <taxon>Actinomycetes</taxon>
        <taxon>Propionibacteriales</taxon>
        <taxon>Nocardioidaceae</taxon>
        <taxon>Nocardioides</taxon>
    </lineage>
</organism>
<evidence type="ECO:0000313" key="2">
    <source>
        <dbReference type="EMBL" id="MFC5177978.1"/>
    </source>
</evidence>
<proteinExistence type="predicted"/>
<dbReference type="PROSITE" id="PS51273">
    <property type="entry name" value="GATASE_TYPE_1"/>
    <property type="match status" value="1"/>
</dbReference>
<accession>A0ABW0BL46</accession>
<evidence type="ECO:0000313" key="3">
    <source>
        <dbReference type="Proteomes" id="UP001596087"/>
    </source>
</evidence>
<dbReference type="RefSeq" id="WP_378591457.1">
    <property type="nucleotide sequence ID" value="NZ_JBHSKD010000018.1"/>
</dbReference>
<gene>
    <name evidence="2" type="ORF">ACFPGP_14945</name>
</gene>
<dbReference type="PANTHER" id="PTHR42695">
    <property type="entry name" value="GLUTAMINE AMIDOTRANSFERASE YLR126C-RELATED"/>
    <property type="match status" value="1"/>
</dbReference>
<dbReference type="Gene3D" id="3.40.50.880">
    <property type="match status" value="1"/>
</dbReference>
<dbReference type="PANTHER" id="PTHR42695:SF5">
    <property type="entry name" value="GLUTAMINE AMIDOTRANSFERASE YLR126C-RELATED"/>
    <property type="match status" value="1"/>
</dbReference>
<name>A0ABW0BL46_9ACTN</name>
<keyword evidence="2" id="KW-0315">Glutamine amidotransferase</keyword>
<dbReference type="SUPFAM" id="SSF52317">
    <property type="entry name" value="Class I glutamine amidotransferase-like"/>
    <property type="match status" value="1"/>
</dbReference>